<dbReference type="InterPro" id="IPR000073">
    <property type="entry name" value="AB_hydrolase_1"/>
</dbReference>
<gene>
    <name evidence="2" type="ORF">LBBP_03804</name>
</gene>
<evidence type="ECO:0000259" key="1">
    <source>
        <dbReference type="Pfam" id="PF12697"/>
    </source>
</evidence>
<dbReference type="Gene3D" id="3.40.50.1820">
    <property type="entry name" value="alpha/beta hydrolase"/>
    <property type="match status" value="1"/>
</dbReference>
<evidence type="ECO:0000313" key="2">
    <source>
        <dbReference type="EMBL" id="ALO27966.1"/>
    </source>
</evidence>
<dbReference type="SUPFAM" id="SSF53474">
    <property type="entry name" value="alpha/beta-Hydrolases"/>
    <property type="match status" value="1"/>
</dbReference>
<sequence>MKIGLGIQKVQSRFRRIVLVVSFLVFLSGVNSISAAYEKEILTYNLVGRGYNSLETTYYKINVVHYRKPSGGPIIINPKAVLLVHGFGDNSAFFEPLAKELINQGKATHVYIMDLPGHGASTMTRGTASVPANVSQLSVGNYGDALRALLSQMVGTEKRKITTIVGHSIGGLVIQMIQSKYRNEDSSLLDTFGIENTILIASDIPSALPWFGGDAPMSDPNSAKGFVWNFKTERVVETQPFPPQVITGLFVETPDDFYINTKFAVNGVPVTGAPTPAQLEIMTNLEPYKAAANIVGLDPSGQTTNAVSRLSVSPNIWNGFNLKVVWLEKGVFFNQSETQGLAQYLKTGLNAITISDPEAVHGAPFSKPSLFLSLF</sequence>
<evidence type="ECO:0000313" key="3">
    <source>
        <dbReference type="Proteomes" id="UP000058857"/>
    </source>
</evidence>
<dbReference type="RefSeq" id="WP_002734983.1">
    <property type="nucleotide sequence ID" value="NZ_CP012029.1"/>
</dbReference>
<dbReference type="InterPro" id="IPR050266">
    <property type="entry name" value="AB_hydrolase_sf"/>
</dbReference>
<dbReference type="InterPro" id="IPR029058">
    <property type="entry name" value="AB_hydrolase_fold"/>
</dbReference>
<dbReference type="PANTHER" id="PTHR43798:SF33">
    <property type="entry name" value="HYDROLASE, PUTATIVE (AFU_ORTHOLOGUE AFUA_2G14860)-RELATED"/>
    <property type="match status" value="1"/>
</dbReference>
<dbReference type="AlphaFoldDB" id="A0A0E3BT18"/>
<reference evidence="2 3" key="1">
    <citation type="journal article" date="2015" name="PLoS Negl. Trop. Dis.">
        <title>Distribution of Plasmids in Distinct Leptospira Pathogenic Species.</title>
        <authorList>
            <person name="Wang Y."/>
            <person name="Zhuang X."/>
            <person name="Zhong Y."/>
            <person name="Zhang C."/>
            <person name="Zhang Y."/>
            <person name="Zeng L."/>
            <person name="Zhu Y."/>
            <person name="He P."/>
            <person name="Dong K."/>
            <person name="Pal U."/>
            <person name="Guo X."/>
            <person name="Qin J."/>
        </authorList>
    </citation>
    <scope>NUCLEOTIDE SEQUENCE [LARGE SCALE GENOMIC DNA]</scope>
    <source>
        <strain evidence="2 3">56604</strain>
    </source>
</reference>
<dbReference type="GO" id="GO:0016020">
    <property type="term" value="C:membrane"/>
    <property type="evidence" value="ECO:0007669"/>
    <property type="project" value="TreeGrafter"/>
</dbReference>
<dbReference type="Pfam" id="PF12697">
    <property type="entry name" value="Abhydrolase_6"/>
    <property type="match status" value="1"/>
</dbReference>
<name>A0A0E3BT18_LEPBO</name>
<organism evidence="2">
    <name type="scientific">Leptospira borgpetersenii serovar Ballum</name>
    <dbReference type="NCBI Taxonomy" id="280505"/>
    <lineage>
        <taxon>Bacteria</taxon>
        <taxon>Pseudomonadati</taxon>
        <taxon>Spirochaetota</taxon>
        <taxon>Spirochaetia</taxon>
        <taxon>Leptospirales</taxon>
        <taxon>Leptospiraceae</taxon>
        <taxon>Leptospira</taxon>
    </lineage>
</organism>
<dbReference type="Proteomes" id="UP000058857">
    <property type="component" value="Chromosome 1"/>
</dbReference>
<accession>A0A0E3BT18</accession>
<dbReference type="PANTHER" id="PTHR43798">
    <property type="entry name" value="MONOACYLGLYCEROL LIPASE"/>
    <property type="match status" value="1"/>
</dbReference>
<protein>
    <submittedName>
        <fullName evidence="2">Putative lysophospholipase</fullName>
    </submittedName>
</protein>
<feature type="domain" description="AB hydrolase-1" evidence="1">
    <location>
        <begin position="81"/>
        <end position="229"/>
    </location>
</feature>
<dbReference type="PATRIC" id="fig|280505.15.peg.3707"/>
<dbReference type="GeneID" id="61175277"/>
<dbReference type="EMBL" id="CP012029">
    <property type="protein sequence ID" value="ALO27966.1"/>
    <property type="molecule type" value="Genomic_DNA"/>
</dbReference>
<proteinExistence type="predicted"/>